<sequence length="145" mass="15828">MFVVVPYTGFADEASIEAFEGQFGNWPTPALVSQIKGTSLHDILKLLGFQVIDVGKAHGSQELPDAQRARLARLERAVAEFTADAMLYLGPTASLTMSPIDPRLYVDLDFLEELSRRTELLVGQSISLIEAINMGAPTPRLARPS</sequence>
<evidence type="ECO:0000313" key="1">
    <source>
        <dbReference type="EMBL" id="MEH2560204.1"/>
    </source>
</evidence>
<evidence type="ECO:0000313" key="2">
    <source>
        <dbReference type="Proteomes" id="UP001364224"/>
    </source>
</evidence>
<reference evidence="1 2" key="1">
    <citation type="submission" date="2024-02" db="EMBL/GenBank/DDBJ databases">
        <title>Adaptive strategies in a cosmopolitan and abundant soil bacterium.</title>
        <authorList>
            <person name="Carini P."/>
        </authorList>
    </citation>
    <scope>NUCLEOTIDE SEQUENCE [LARGE SCALE GENOMIC DNA]</scope>
    <source>
        <strain evidence="1 2">AZCC 1608</strain>
    </source>
</reference>
<dbReference type="RefSeq" id="WP_334489140.1">
    <property type="nucleotide sequence ID" value="NZ_JAZHRV010000001.1"/>
</dbReference>
<organism evidence="1 2">
    <name type="scientific">Bradyrhizobium algeriense</name>
    <dbReference type="NCBI Taxonomy" id="634784"/>
    <lineage>
        <taxon>Bacteria</taxon>
        <taxon>Pseudomonadati</taxon>
        <taxon>Pseudomonadota</taxon>
        <taxon>Alphaproteobacteria</taxon>
        <taxon>Hyphomicrobiales</taxon>
        <taxon>Nitrobacteraceae</taxon>
        <taxon>Bradyrhizobium</taxon>
    </lineage>
</organism>
<dbReference type="EMBL" id="JAZHRV010000001">
    <property type="protein sequence ID" value="MEH2560204.1"/>
    <property type="molecule type" value="Genomic_DNA"/>
</dbReference>
<protein>
    <submittedName>
        <fullName evidence="1">Uncharacterized protein</fullName>
    </submittedName>
</protein>
<proteinExistence type="predicted"/>
<gene>
    <name evidence="1" type="ORF">V1286_007733</name>
</gene>
<accession>A0ABU8BNS1</accession>
<dbReference type="Proteomes" id="UP001364224">
    <property type="component" value="Unassembled WGS sequence"/>
</dbReference>
<keyword evidence="2" id="KW-1185">Reference proteome</keyword>
<name>A0ABU8BNS1_9BRAD</name>
<comment type="caution">
    <text evidence="1">The sequence shown here is derived from an EMBL/GenBank/DDBJ whole genome shotgun (WGS) entry which is preliminary data.</text>
</comment>